<evidence type="ECO:0000256" key="11">
    <source>
        <dbReference type="PIRSR" id="PIRSR006268-2"/>
    </source>
</evidence>
<comment type="caution">
    <text evidence="14">The sequence shown here is derived from an EMBL/GenBank/DDBJ whole genome shotgun (WGS) entry which is preliminary data.</text>
</comment>
<proteinExistence type="inferred from homology"/>
<keyword evidence="4 10" id="KW-0808">Transferase</keyword>
<sequence>MKKFRALIFVFLIFFISGCGKKEYSKVEFLMDTVVEIKVYHRKKAEAEKAINSSMEEMKRVEQKMSCFLPGSEVSRINKEALLEGRKGSLLAERWIPVSDELFSLLGESVLLSKLTKGCFDITIYPLWKIWKFEGENIEVPDKKEIEKKLQLVDYKNIIIGNGKIKFVKRNMGIDLGGIAKGYAVDAAIKVLKDKNINSAIVNAGGDMYVLGRKQGKSWRIGIRHPRREGEILGTIEVEDKAIVTSGDYERFFFSGGKKYHHIINPKTGYPADECQSVTIVAKEATFADGLATGIFVLGPKEGMALIENLEGVEGVIVNKEGDVSVSSGLISKIEYVN</sequence>
<dbReference type="InterPro" id="IPR003374">
    <property type="entry name" value="ApbE-like_sf"/>
</dbReference>
<feature type="coiled-coil region" evidence="13">
    <location>
        <begin position="37"/>
        <end position="64"/>
    </location>
</feature>
<dbReference type="GO" id="GO:0005886">
    <property type="term" value="C:plasma membrane"/>
    <property type="evidence" value="ECO:0007669"/>
    <property type="project" value="UniProtKB-SubCell"/>
</dbReference>
<dbReference type="PANTHER" id="PTHR30040:SF2">
    <property type="entry name" value="FAD:PROTEIN FMN TRANSFERASE"/>
    <property type="match status" value="1"/>
</dbReference>
<keyword evidence="6 10" id="KW-0274">FAD</keyword>
<keyword evidence="7 10" id="KW-0460">Magnesium</keyword>
<organism evidence="14 15">
    <name type="scientific">Aerophobetes bacterium</name>
    <dbReference type="NCBI Taxonomy" id="2030807"/>
    <lineage>
        <taxon>Bacteria</taxon>
        <taxon>Candidatus Aerophobota</taxon>
    </lineage>
</organism>
<evidence type="ECO:0000256" key="9">
    <source>
        <dbReference type="ARBA" id="ARBA00048540"/>
    </source>
</evidence>
<evidence type="ECO:0000256" key="5">
    <source>
        <dbReference type="ARBA" id="ARBA00022723"/>
    </source>
</evidence>
<dbReference type="SUPFAM" id="SSF143631">
    <property type="entry name" value="ApbE-like"/>
    <property type="match status" value="1"/>
</dbReference>
<evidence type="ECO:0000256" key="13">
    <source>
        <dbReference type="SAM" id="Coils"/>
    </source>
</evidence>
<dbReference type="Gene3D" id="3.10.520.10">
    <property type="entry name" value="ApbE-like domains"/>
    <property type="match status" value="1"/>
</dbReference>
<dbReference type="EC" id="2.7.1.180" evidence="1 10"/>
<evidence type="ECO:0000313" key="14">
    <source>
        <dbReference type="EMBL" id="TET12604.1"/>
    </source>
</evidence>
<evidence type="ECO:0000256" key="6">
    <source>
        <dbReference type="ARBA" id="ARBA00022827"/>
    </source>
</evidence>
<comment type="catalytic activity">
    <reaction evidence="9 10 12">
        <text>L-threonyl-[protein] + FAD = FMN-L-threonyl-[protein] + AMP + H(+)</text>
        <dbReference type="Rhea" id="RHEA:36847"/>
        <dbReference type="Rhea" id="RHEA-COMP:11060"/>
        <dbReference type="Rhea" id="RHEA-COMP:11061"/>
        <dbReference type="ChEBI" id="CHEBI:15378"/>
        <dbReference type="ChEBI" id="CHEBI:30013"/>
        <dbReference type="ChEBI" id="CHEBI:57692"/>
        <dbReference type="ChEBI" id="CHEBI:74257"/>
        <dbReference type="ChEBI" id="CHEBI:456215"/>
        <dbReference type="EC" id="2.7.1.180"/>
    </reaction>
</comment>
<dbReference type="EMBL" id="SOKJ01000065">
    <property type="protein sequence ID" value="TET12604.1"/>
    <property type="molecule type" value="Genomic_DNA"/>
</dbReference>
<evidence type="ECO:0000256" key="12">
    <source>
        <dbReference type="RuleBase" id="RU363002"/>
    </source>
</evidence>
<keyword evidence="12" id="KW-1003">Cell membrane</keyword>
<evidence type="ECO:0000256" key="3">
    <source>
        <dbReference type="ARBA" id="ARBA00022630"/>
    </source>
</evidence>
<comment type="cofactor">
    <cofactor evidence="11">
        <name>Mg(2+)</name>
        <dbReference type="ChEBI" id="CHEBI:18420"/>
    </cofactor>
    <cofactor evidence="11">
        <name>Mn(2+)</name>
        <dbReference type="ChEBI" id="CHEBI:29035"/>
    </cofactor>
    <text evidence="11">Magnesium. Can also use manganese.</text>
</comment>
<keyword evidence="12" id="KW-0449">Lipoprotein</keyword>
<evidence type="ECO:0000256" key="10">
    <source>
        <dbReference type="PIRNR" id="PIRNR006268"/>
    </source>
</evidence>
<dbReference type="PIRSF" id="PIRSF006268">
    <property type="entry name" value="ApbE"/>
    <property type="match status" value="1"/>
</dbReference>
<feature type="binding site" evidence="11">
    <location>
        <position position="289"/>
    </location>
    <ligand>
        <name>Mg(2+)</name>
        <dbReference type="ChEBI" id="CHEBI:18420"/>
    </ligand>
</feature>
<evidence type="ECO:0000313" key="15">
    <source>
        <dbReference type="Proteomes" id="UP000316360"/>
    </source>
</evidence>
<keyword evidence="12" id="KW-0472">Membrane</keyword>
<feature type="binding site" evidence="11">
    <location>
        <position position="293"/>
    </location>
    <ligand>
        <name>Mg(2+)</name>
        <dbReference type="ChEBI" id="CHEBI:18420"/>
    </ligand>
</feature>
<protein>
    <recommendedName>
        <fullName evidence="2 10">FAD:protein FMN transferase</fullName>
        <ecNumber evidence="1 10">2.7.1.180</ecNumber>
    </recommendedName>
    <alternativeName>
        <fullName evidence="8 10">Flavin transferase</fullName>
    </alternativeName>
</protein>
<keyword evidence="5 10" id="KW-0479">Metal-binding</keyword>
<feature type="binding site" evidence="11">
    <location>
        <position position="178"/>
    </location>
    <ligand>
        <name>Mg(2+)</name>
        <dbReference type="ChEBI" id="CHEBI:18420"/>
    </ligand>
</feature>
<dbReference type="AlphaFoldDB" id="A0A523S3K0"/>
<dbReference type="PROSITE" id="PS51257">
    <property type="entry name" value="PROKAR_LIPOPROTEIN"/>
    <property type="match status" value="1"/>
</dbReference>
<dbReference type="GO" id="GO:0016740">
    <property type="term" value="F:transferase activity"/>
    <property type="evidence" value="ECO:0007669"/>
    <property type="project" value="UniProtKB-UniRule"/>
</dbReference>
<comment type="function">
    <text evidence="12">Flavin transferase that catalyzes the transfer of the FMN moiety of FAD and its covalent binding to the hydroxyl group of a threonine residue in a target flavoprotein.</text>
</comment>
<reference evidence="14 15" key="1">
    <citation type="submission" date="2019-03" db="EMBL/GenBank/DDBJ databases">
        <title>Metabolic potential of uncultured bacteria and archaea associated with petroleum seepage in deep-sea sediments.</title>
        <authorList>
            <person name="Dong X."/>
            <person name="Hubert C."/>
        </authorList>
    </citation>
    <scope>NUCLEOTIDE SEQUENCE [LARGE SCALE GENOMIC DNA]</scope>
    <source>
        <strain evidence="14">E44_bin7</strain>
    </source>
</reference>
<comment type="similarity">
    <text evidence="10 12">Belongs to the ApbE family.</text>
</comment>
<keyword evidence="3 10" id="KW-0285">Flavoprotein</keyword>
<evidence type="ECO:0000256" key="2">
    <source>
        <dbReference type="ARBA" id="ARBA00016337"/>
    </source>
</evidence>
<comment type="subcellular location">
    <subcellularLocation>
        <location evidence="12">Cell inner membrane</location>
        <topology evidence="12">Lipid-anchor</topology>
        <orientation evidence="12">Periplasmic side</orientation>
    </subcellularLocation>
</comment>
<dbReference type="GO" id="GO:0046872">
    <property type="term" value="F:metal ion binding"/>
    <property type="evidence" value="ECO:0007669"/>
    <property type="project" value="UniProtKB-UniRule"/>
</dbReference>
<gene>
    <name evidence="14" type="ORF">E3J84_01290</name>
</gene>
<evidence type="ECO:0000256" key="8">
    <source>
        <dbReference type="ARBA" id="ARBA00031306"/>
    </source>
</evidence>
<evidence type="ECO:0000256" key="4">
    <source>
        <dbReference type="ARBA" id="ARBA00022679"/>
    </source>
</evidence>
<name>A0A523S3K0_UNCAE</name>
<dbReference type="PANTHER" id="PTHR30040">
    <property type="entry name" value="THIAMINE BIOSYNTHESIS LIPOPROTEIN APBE"/>
    <property type="match status" value="1"/>
</dbReference>
<dbReference type="Pfam" id="PF02424">
    <property type="entry name" value="ApbE"/>
    <property type="match status" value="1"/>
</dbReference>
<keyword evidence="12" id="KW-0997">Cell inner membrane</keyword>
<accession>A0A523S3K0</accession>
<evidence type="ECO:0000256" key="1">
    <source>
        <dbReference type="ARBA" id="ARBA00011955"/>
    </source>
</evidence>
<dbReference type="Proteomes" id="UP000316360">
    <property type="component" value="Unassembled WGS sequence"/>
</dbReference>
<keyword evidence="13" id="KW-0175">Coiled coil</keyword>
<evidence type="ECO:0000256" key="7">
    <source>
        <dbReference type="ARBA" id="ARBA00022842"/>
    </source>
</evidence>
<dbReference type="InterPro" id="IPR024932">
    <property type="entry name" value="ApbE"/>
</dbReference>